<proteinExistence type="predicted"/>
<evidence type="ECO:0000313" key="1">
    <source>
        <dbReference type="EMBL" id="GIF25706.1"/>
    </source>
</evidence>
<accession>A0A919NXE7</accession>
<reference evidence="1" key="1">
    <citation type="submission" date="2021-01" db="EMBL/GenBank/DDBJ databases">
        <title>Whole genome shotgun sequence of Actinoplanes tereljensis NBRC 105297.</title>
        <authorList>
            <person name="Komaki H."/>
            <person name="Tamura T."/>
        </authorList>
    </citation>
    <scope>NUCLEOTIDE SEQUENCE</scope>
    <source>
        <strain evidence="1">NBRC 105297</strain>
    </source>
</reference>
<dbReference type="Proteomes" id="UP000623608">
    <property type="component" value="Unassembled WGS sequence"/>
</dbReference>
<comment type="caution">
    <text evidence="1">The sequence shown here is derived from an EMBL/GenBank/DDBJ whole genome shotgun (WGS) entry which is preliminary data.</text>
</comment>
<keyword evidence="2" id="KW-1185">Reference proteome</keyword>
<sequence length="127" mass="13928">MRYASFVVPSMITKEGVTMVRWIGAPGGGFTVPPPASLDDLHGGSAVGKRQLEQPVVDPAAPWRVYDLASRVDRRDYCLAVIRHARQPADLADYLSAEILELAADDFMPLLPGPIAERWRDAHPHLG</sequence>
<dbReference type="EMBL" id="BOMY01000053">
    <property type="protein sequence ID" value="GIF25706.1"/>
    <property type="molecule type" value="Genomic_DNA"/>
</dbReference>
<name>A0A919NXE7_9ACTN</name>
<evidence type="ECO:0000313" key="2">
    <source>
        <dbReference type="Proteomes" id="UP000623608"/>
    </source>
</evidence>
<dbReference type="AlphaFoldDB" id="A0A919NXE7"/>
<gene>
    <name evidence="1" type="ORF">Ate02nite_84360</name>
</gene>
<organism evidence="1 2">
    <name type="scientific">Paractinoplanes tereljensis</name>
    <dbReference type="NCBI Taxonomy" id="571912"/>
    <lineage>
        <taxon>Bacteria</taxon>
        <taxon>Bacillati</taxon>
        <taxon>Actinomycetota</taxon>
        <taxon>Actinomycetes</taxon>
        <taxon>Micromonosporales</taxon>
        <taxon>Micromonosporaceae</taxon>
        <taxon>Paractinoplanes</taxon>
    </lineage>
</organism>
<protein>
    <submittedName>
        <fullName evidence="1">Uncharacterized protein</fullName>
    </submittedName>
</protein>